<accession>A0A848D125</accession>
<name>A0A848D125_ANEAE</name>
<reference evidence="1 2" key="1">
    <citation type="submission" date="2020-04" db="EMBL/GenBank/DDBJ databases">
        <authorList>
            <person name="Hitch T.C.A."/>
            <person name="Wylensek D."/>
            <person name="Clavel T."/>
        </authorList>
    </citation>
    <scope>NUCLEOTIDE SEQUENCE [LARGE SCALE GENOMIC DNA]</scope>
    <source>
        <strain evidence="1 2">WB01_D5_05</strain>
    </source>
</reference>
<evidence type="ECO:0000313" key="2">
    <source>
        <dbReference type="Proteomes" id="UP000561326"/>
    </source>
</evidence>
<organism evidence="1 2">
    <name type="scientific">Aneurinibacillus aneurinilyticus</name>
    <name type="common">Bacillus aneurinolyticus</name>
    <dbReference type="NCBI Taxonomy" id="1391"/>
    <lineage>
        <taxon>Bacteria</taxon>
        <taxon>Bacillati</taxon>
        <taxon>Bacillota</taxon>
        <taxon>Bacilli</taxon>
        <taxon>Bacillales</taxon>
        <taxon>Paenibacillaceae</taxon>
        <taxon>Aneurinibacillus group</taxon>
        <taxon>Aneurinibacillus</taxon>
    </lineage>
</organism>
<dbReference type="AlphaFoldDB" id="A0A848D125"/>
<dbReference type="RefSeq" id="WP_168976432.1">
    <property type="nucleotide sequence ID" value="NZ_JABAGO010000058.1"/>
</dbReference>
<sequence length="64" mass="7324">MVRDVVALLEHSFQIEQVSIHECRAQTLAQAIWTVKNEVHDFIGKHTDGLLQQKWLLVAEGKSK</sequence>
<gene>
    <name evidence="1" type="ORF">HF838_22075</name>
</gene>
<dbReference type="EMBL" id="JABAGO010000058">
    <property type="protein sequence ID" value="NMF00912.1"/>
    <property type="molecule type" value="Genomic_DNA"/>
</dbReference>
<evidence type="ECO:0000313" key="1">
    <source>
        <dbReference type="EMBL" id="NMF00912.1"/>
    </source>
</evidence>
<dbReference type="Proteomes" id="UP000561326">
    <property type="component" value="Unassembled WGS sequence"/>
</dbReference>
<comment type="caution">
    <text evidence="1">The sequence shown here is derived from an EMBL/GenBank/DDBJ whole genome shotgun (WGS) entry which is preliminary data.</text>
</comment>
<proteinExistence type="predicted"/>
<protein>
    <submittedName>
        <fullName evidence="1">Uncharacterized protein</fullName>
    </submittedName>
</protein>